<evidence type="ECO:0000313" key="2">
    <source>
        <dbReference type="EMBL" id="RDG38086.1"/>
    </source>
</evidence>
<name>A0A370BEE9_9ACTN</name>
<dbReference type="InterPro" id="IPR023393">
    <property type="entry name" value="START-like_dom_sf"/>
</dbReference>
<dbReference type="AlphaFoldDB" id="A0A370BEE9"/>
<protein>
    <submittedName>
        <fullName evidence="2">Cyclase</fullName>
    </submittedName>
</protein>
<evidence type="ECO:0000313" key="3">
    <source>
        <dbReference type="Proteomes" id="UP000253741"/>
    </source>
</evidence>
<dbReference type="EMBL" id="QQNA01000073">
    <property type="protein sequence ID" value="RDG38086.1"/>
    <property type="molecule type" value="Genomic_DNA"/>
</dbReference>
<keyword evidence="3" id="KW-1185">Reference proteome</keyword>
<dbReference type="InterPro" id="IPR005031">
    <property type="entry name" value="COQ10_START"/>
</dbReference>
<organism evidence="2 3">
    <name type="scientific">Streptomyces corynorhini</name>
    <dbReference type="NCBI Taxonomy" id="2282652"/>
    <lineage>
        <taxon>Bacteria</taxon>
        <taxon>Bacillati</taxon>
        <taxon>Actinomycetota</taxon>
        <taxon>Actinomycetes</taxon>
        <taxon>Kitasatosporales</taxon>
        <taxon>Streptomycetaceae</taxon>
        <taxon>Streptomyces</taxon>
    </lineage>
</organism>
<dbReference type="SUPFAM" id="SSF55961">
    <property type="entry name" value="Bet v1-like"/>
    <property type="match status" value="1"/>
</dbReference>
<dbReference type="OrthoDB" id="9134299at2"/>
<dbReference type="Proteomes" id="UP000253741">
    <property type="component" value="Unassembled WGS sequence"/>
</dbReference>
<proteinExistence type="predicted"/>
<dbReference type="Pfam" id="PF03364">
    <property type="entry name" value="Polyketide_cyc"/>
    <property type="match status" value="1"/>
</dbReference>
<feature type="domain" description="Coenzyme Q-binding protein COQ10 START" evidence="1">
    <location>
        <begin position="12"/>
        <end position="132"/>
    </location>
</feature>
<sequence length="157" mass="17741">MQTVRIEAFVLGRPATEVYETVVDFTRYPELVETVREVVAEPTAEDGSVITHWAVNFRNGVLRWSELDTFDRPNLVSNFTQTTGDFDVFEGSWTVRQEGGDAFVVFHAEFDFGVPTLASIIDPVAIRVLTESMQDILLGLFDNAVKFTYPERAVDTR</sequence>
<evidence type="ECO:0000259" key="1">
    <source>
        <dbReference type="Pfam" id="PF03364"/>
    </source>
</evidence>
<accession>A0A370BEE9</accession>
<comment type="caution">
    <text evidence="2">The sequence shown here is derived from an EMBL/GenBank/DDBJ whole genome shotgun (WGS) entry which is preliminary data.</text>
</comment>
<gene>
    <name evidence="2" type="ORF">DVH02_10980</name>
</gene>
<dbReference type="RefSeq" id="WP_114623594.1">
    <property type="nucleotide sequence ID" value="NZ_QQNA01000073.1"/>
</dbReference>
<reference evidence="2 3" key="1">
    <citation type="submission" date="2018-07" db="EMBL/GenBank/DDBJ databases">
        <title>Streptomyces species from bats.</title>
        <authorList>
            <person name="Dunlap C."/>
        </authorList>
    </citation>
    <scope>NUCLEOTIDE SEQUENCE [LARGE SCALE GENOMIC DNA]</scope>
    <source>
        <strain evidence="2 3">AC230</strain>
    </source>
</reference>
<dbReference type="Gene3D" id="3.30.530.20">
    <property type="match status" value="1"/>
</dbReference>